<gene>
    <name evidence="2" type="ORF">DFH07DRAFT_731415</name>
</gene>
<dbReference type="CDD" id="cd09917">
    <property type="entry name" value="F-box_SF"/>
    <property type="match status" value="1"/>
</dbReference>
<protein>
    <recommendedName>
        <fullName evidence="1">F-box domain-containing protein</fullName>
    </recommendedName>
</protein>
<accession>A0AAD7NVR3</accession>
<evidence type="ECO:0000313" key="2">
    <source>
        <dbReference type="EMBL" id="KAJ7776944.1"/>
    </source>
</evidence>
<proteinExistence type="predicted"/>
<sequence length="114" mass="13248">TMNSREQVPNELWLEVFHHLPRQSLKNVSLTYQKFKGISRLLLFAHLDFHPYAVGAKGDVLLLPQAKEVTRSLKRLDLWFSDEIAPLVRSCNISPWRKVGPVWGMWTFSESPVF</sequence>
<keyword evidence="3" id="KW-1185">Reference proteome</keyword>
<name>A0AAD7NVR3_9AGAR</name>
<feature type="domain" description="F-box" evidence="1">
    <location>
        <begin position="8"/>
        <end position="42"/>
    </location>
</feature>
<dbReference type="Pfam" id="PF00646">
    <property type="entry name" value="F-box"/>
    <property type="match status" value="1"/>
</dbReference>
<reference evidence="2" key="1">
    <citation type="submission" date="2023-03" db="EMBL/GenBank/DDBJ databases">
        <title>Massive genome expansion in bonnet fungi (Mycena s.s.) driven by repeated elements and novel gene families across ecological guilds.</title>
        <authorList>
            <consortium name="Lawrence Berkeley National Laboratory"/>
            <person name="Harder C.B."/>
            <person name="Miyauchi S."/>
            <person name="Viragh M."/>
            <person name="Kuo A."/>
            <person name="Thoen E."/>
            <person name="Andreopoulos B."/>
            <person name="Lu D."/>
            <person name="Skrede I."/>
            <person name="Drula E."/>
            <person name="Henrissat B."/>
            <person name="Morin E."/>
            <person name="Kohler A."/>
            <person name="Barry K."/>
            <person name="LaButti K."/>
            <person name="Morin E."/>
            <person name="Salamov A."/>
            <person name="Lipzen A."/>
            <person name="Mereny Z."/>
            <person name="Hegedus B."/>
            <person name="Baldrian P."/>
            <person name="Stursova M."/>
            <person name="Weitz H."/>
            <person name="Taylor A."/>
            <person name="Grigoriev I.V."/>
            <person name="Nagy L.G."/>
            <person name="Martin F."/>
            <person name="Kauserud H."/>
        </authorList>
    </citation>
    <scope>NUCLEOTIDE SEQUENCE</scope>
    <source>
        <strain evidence="2">CBHHK188m</strain>
    </source>
</reference>
<organism evidence="2 3">
    <name type="scientific">Mycena maculata</name>
    <dbReference type="NCBI Taxonomy" id="230809"/>
    <lineage>
        <taxon>Eukaryota</taxon>
        <taxon>Fungi</taxon>
        <taxon>Dikarya</taxon>
        <taxon>Basidiomycota</taxon>
        <taxon>Agaricomycotina</taxon>
        <taxon>Agaricomycetes</taxon>
        <taxon>Agaricomycetidae</taxon>
        <taxon>Agaricales</taxon>
        <taxon>Marasmiineae</taxon>
        <taxon>Mycenaceae</taxon>
        <taxon>Mycena</taxon>
    </lineage>
</organism>
<dbReference type="Proteomes" id="UP001215280">
    <property type="component" value="Unassembled WGS sequence"/>
</dbReference>
<dbReference type="InterPro" id="IPR001810">
    <property type="entry name" value="F-box_dom"/>
</dbReference>
<dbReference type="AlphaFoldDB" id="A0AAD7NVR3"/>
<evidence type="ECO:0000259" key="1">
    <source>
        <dbReference type="Pfam" id="PF00646"/>
    </source>
</evidence>
<comment type="caution">
    <text evidence="2">The sequence shown here is derived from an EMBL/GenBank/DDBJ whole genome shotgun (WGS) entry which is preliminary data.</text>
</comment>
<evidence type="ECO:0000313" key="3">
    <source>
        <dbReference type="Proteomes" id="UP001215280"/>
    </source>
</evidence>
<dbReference type="EMBL" id="JARJLG010000011">
    <property type="protein sequence ID" value="KAJ7776944.1"/>
    <property type="molecule type" value="Genomic_DNA"/>
</dbReference>
<feature type="non-terminal residue" evidence="2">
    <location>
        <position position="1"/>
    </location>
</feature>